<proteinExistence type="inferred from homology"/>
<comment type="similarity">
    <text evidence="1">Belongs to the WSCD family.</text>
</comment>
<protein>
    <submittedName>
        <fullName evidence="2">Uncharacterized protein</fullName>
    </submittedName>
</protein>
<name>A0A8J1TN07_OWEFU</name>
<dbReference type="GO" id="GO:0008146">
    <property type="term" value="F:sulfotransferase activity"/>
    <property type="evidence" value="ECO:0007669"/>
    <property type="project" value="InterPro"/>
</dbReference>
<dbReference type="InterPro" id="IPR000863">
    <property type="entry name" value="Sulfotransferase_dom"/>
</dbReference>
<dbReference type="Proteomes" id="UP000749559">
    <property type="component" value="Unassembled WGS sequence"/>
</dbReference>
<dbReference type="InterPro" id="IPR027417">
    <property type="entry name" value="P-loop_NTPase"/>
</dbReference>
<keyword evidence="3" id="KW-1185">Reference proteome</keyword>
<dbReference type="PANTHER" id="PTHR45964">
    <property type="entry name" value="WSCD FAMILY MEMBER CG9164"/>
    <property type="match status" value="1"/>
</dbReference>
<dbReference type="InterPro" id="IPR051589">
    <property type="entry name" value="Sialate-O-sulfotransferase"/>
</dbReference>
<accession>A0A8J1TN07</accession>
<dbReference type="OrthoDB" id="5985073at2759"/>
<evidence type="ECO:0000256" key="1">
    <source>
        <dbReference type="ARBA" id="ARBA00010236"/>
    </source>
</evidence>
<dbReference type="Pfam" id="PF00685">
    <property type="entry name" value="Sulfotransfer_1"/>
    <property type="match status" value="1"/>
</dbReference>
<evidence type="ECO:0000313" key="2">
    <source>
        <dbReference type="EMBL" id="CAH1802203.1"/>
    </source>
</evidence>
<dbReference type="AlphaFoldDB" id="A0A8J1TN07"/>
<dbReference type="SUPFAM" id="SSF52540">
    <property type="entry name" value="P-loop containing nucleoside triphosphate hydrolases"/>
    <property type="match status" value="1"/>
</dbReference>
<gene>
    <name evidence="2" type="ORF">OFUS_LOCUS25912</name>
</gene>
<sequence>MTNHHIVYRKSIQEGPSYRTVNNSEPLVRNLESEVKNTEPYFNNMESDVKNIEPDVNNMEPGVSNMSRINMKEYGDIRRTTQPNWNTEKMMLEEIKKYLTIQNNRSRVHIPWMFKTSEQKILYRILTNTTYIPNEPIKTKLIKNQAVFSNNTGGIDSCFQYKNDCQVLHYSNTTLPLTTLTSFPGSGNTWVRHLIQQLTGIYTGSVYYDKGLEKRGFPAEALDDPTDGSVIAIKCHNARRVFHRMIALIRDPRDALIANFKRMHSAGHKTDLSKARFFQPALLKEFSTKCTKGGIAWSNHMSVILQILRDKTVPVLIIHYNNLLTNLKKELYRLADFLNVEITEDLLDCIQCNLEGSHHRNVTERFDPYTKKQRDVLNAYIERFNHSLTDICGIECAMPSSPME</sequence>
<organism evidence="2 3">
    <name type="scientific">Owenia fusiformis</name>
    <name type="common">Polychaete worm</name>
    <dbReference type="NCBI Taxonomy" id="6347"/>
    <lineage>
        <taxon>Eukaryota</taxon>
        <taxon>Metazoa</taxon>
        <taxon>Spiralia</taxon>
        <taxon>Lophotrochozoa</taxon>
        <taxon>Annelida</taxon>
        <taxon>Polychaeta</taxon>
        <taxon>Sedentaria</taxon>
        <taxon>Canalipalpata</taxon>
        <taxon>Sabellida</taxon>
        <taxon>Oweniida</taxon>
        <taxon>Oweniidae</taxon>
        <taxon>Owenia</taxon>
    </lineage>
</organism>
<dbReference type="Gene3D" id="3.40.50.300">
    <property type="entry name" value="P-loop containing nucleotide triphosphate hydrolases"/>
    <property type="match status" value="1"/>
</dbReference>
<dbReference type="EMBL" id="CAIIXF020000012">
    <property type="protein sequence ID" value="CAH1802203.1"/>
    <property type="molecule type" value="Genomic_DNA"/>
</dbReference>
<comment type="caution">
    <text evidence="2">The sequence shown here is derived from an EMBL/GenBank/DDBJ whole genome shotgun (WGS) entry which is preliminary data.</text>
</comment>
<evidence type="ECO:0000313" key="3">
    <source>
        <dbReference type="Proteomes" id="UP000749559"/>
    </source>
</evidence>
<dbReference type="PANTHER" id="PTHR45964:SF5">
    <property type="entry name" value="WSCD FAMILY MEMBER CG9164"/>
    <property type="match status" value="1"/>
</dbReference>
<reference evidence="2" key="1">
    <citation type="submission" date="2022-03" db="EMBL/GenBank/DDBJ databases">
        <authorList>
            <person name="Martin C."/>
        </authorList>
    </citation>
    <scope>NUCLEOTIDE SEQUENCE</scope>
</reference>